<dbReference type="Gene3D" id="2.60.40.10">
    <property type="entry name" value="Immunoglobulins"/>
    <property type="match status" value="1"/>
</dbReference>
<accession>A0ABQ9IQG8</accession>
<evidence type="ECO:0000256" key="1">
    <source>
        <dbReference type="ARBA" id="ARBA00023157"/>
    </source>
</evidence>
<dbReference type="PANTHER" id="PTHR23278:SF31">
    <property type="entry name" value="SIDESTEP II, ISOFORM A"/>
    <property type="match status" value="1"/>
</dbReference>
<evidence type="ECO:0000259" key="3">
    <source>
        <dbReference type="Pfam" id="PF08205"/>
    </source>
</evidence>
<evidence type="ECO:0000313" key="5">
    <source>
        <dbReference type="Proteomes" id="UP001162164"/>
    </source>
</evidence>
<dbReference type="PANTHER" id="PTHR23278">
    <property type="entry name" value="SIDESTEP PROTEIN"/>
    <property type="match status" value="1"/>
</dbReference>
<keyword evidence="2" id="KW-0472">Membrane</keyword>
<sequence length="181" mass="20569">MTYKLSDKVILRPLTIKLIKTVSTLVADKRYEVTCKTAGSRPAAIITWYKGKRQLRRTKVKYVKITTDDVSFFYILTAVWFVAIFYSITTTIFLRLLFDHLSSSDLAIHSWKGVKESHALWAAKALQQTPHRAITMGIFGLGGVRYKNISRSTTDDDGKSITCRAENPNVTGLFPRDVLEY</sequence>
<keyword evidence="5" id="KW-1185">Reference proteome</keyword>
<gene>
    <name evidence="4" type="ORF">NQ317_005467</name>
</gene>
<keyword evidence="2" id="KW-1133">Transmembrane helix</keyword>
<dbReference type="SUPFAM" id="SSF48726">
    <property type="entry name" value="Immunoglobulin"/>
    <property type="match status" value="1"/>
</dbReference>
<feature type="domain" description="CD80-like immunoglobulin C2-set" evidence="3">
    <location>
        <begin position="26"/>
        <end position="58"/>
    </location>
</feature>
<dbReference type="InterPro" id="IPR036179">
    <property type="entry name" value="Ig-like_dom_sf"/>
</dbReference>
<organism evidence="4 5">
    <name type="scientific">Molorchus minor</name>
    <dbReference type="NCBI Taxonomy" id="1323400"/>
    <lineage>
        <taxon>Eukaryota</taxon>
        <taxon>Metazoa</taxon>
        <taxon>Ecdysozoa</taxon>
        <taxon>Arthropoda</taxon>
        <taxon>Hexapoda</taxon>
        <taxon>Insecta</taxon>
        <taxon>Pterygota</taxon>
        <taxon>Neoptera</taxon>
        <taxon>Endopterygota</taxon>
        <taxon>Coleoptera</taxon>
        <taxon>Polyphaga</taxon>
        <taxon>Cucujiformia</taxon>
        <taxon>Chrysomeloidea</taxon>
        <taxon>Cerambycidae</taxon>
        <taxon>Lamiinae</taxon>
        <taxon>Monochamini</taxon>
        <taxon>Molorchus</taxon>
    </lineage>
</organism>
<feature type="transmembrane region" description="Helical" evidence="2">
    <location>
        <begin position="72"/>
        <end position="98"/>
    </location>
</feature>
<reference evidence="4" key="1">
    <citation type="journal article" date="2023" name="Insect Mol. Biol.">
        <title>Genome sequencing provides insights into the evolution of gene families encoding plant cell wall-degrading enzymes in longhorned beetles.</title>
        <authorList>
            <person name="Shin N.R."/>
            <person name="Okamura Y."/>
            <person name="Kirsch R."/>
            <person name="Pauchet Y."/>
        </authorList>
    </citation>
    <scope>NUCLEOTIDE SEQUENCE</scope>
    <source>
        <strain evidence="4">MMC_N1</strain>
    </source>
</reference>
<evidence type="ECO:0000313" key="4">
    <source>
        <dbReference type="EMBL" id="KAJ8952624.1"/>
    </source>
</evidence>
<dbReference type="InterPro" id="IPR013162">
    <property type="entry name" value="CD80_C2-set"/>
</dbReference>
<keyword evidence="2" id="KW-0812">Transmembrane</keyword>
<dbReference type="Proteomes" id="UP001162164">
    <property type="component" value="Unassembled WGS sequence"/>
</dbReference>
<protein>
    <recommendedName>
        <fullName evidence="3">CD80-like immunoglobulin C2-set domain-containing protein</fullName>
    </recommendedName>
</protein>
<comment type="caution">
    <text evidence="4">The sequence shown here is derived from an EMBL/GenBank/DDBJ whole genome shotgun (WGS) entry which is preliminary data.</text>
</comment>
<dbReference type="InterPro" id="IPR013783">
    <property type="entry name" value="Ig-like_fold"/>
</dbReference>
<proteinExistence type="predicted"/>
<dbReference type="Pfam" id="PF08205">
    <property type="entry name" value="C2-set_2"/>
    <property type="match status" value="1"/>
</dbReference>
<name>A0ABQ9IQG8_9CUCU</name>
<keyword evidence="1" id="KW-1015">Disulfide bond</keyword>
<dbReference type="EMBL" id="JAPWTJ010003717">
    <property type="protein sequence ID" value="KAJ8952624.1"/>
    <property type="molecule type" value="Genomic_DNA"/>
</dbReference>
<evidence type="ECO:0000256" key="2">
    <source>
        <dbReference type="SAM" id="Phobius"/>
    </source>
</evidence>